<evidence type="ECO:0000256" key="1">
    <source>
        <dbReference type="ARBA" id="ARBA00012105"/>
    </source>
</evidence>
<dbReference type="InterPro" id="IPR015865">
    <property type="entry name" value="Riboflavin_kinase_bac/euk"/>
</dbReference>
<dbReference type="RefSeq" id="WP_247982068.1">
    <property type="nucleotide sequence ID" value="NZ_CP078076.1"/>
</dbReference>
<dbReference type="InterPro" id="IPR023468">
    <property type="entry name" value="Riboflavin_kinase"/>
</dbReference>
<organism evidence="9 10">
    <name type="scientific">Microbacterium sufflavum</name>
    <dbReference type="NCBI Taxonomy" id="2851649"/>
    <lineage>
        <taxon>Bacteria</taxon>
        <taxon>Bacillati</taxon>
        <taxon>Actinomycetota</taxon>
        <taxon>Actinomycetes</taxon>
        <taxon>Micrococcales</taxon>
        <taxon>Microbacteriaceae</taxon>
        <taxon>Microbacterium</taxon>
    </lineage>
</organism>
<protein>
    <recommendedName>
        <fullName evidence="1">riboflavin kinase</fullName>
        <ecNumber evidence="1">2.7.1.26</ecNumber>
    </recommendedName>
</protein>
<dbReference type="PANTHER" id="PTHR22749">
    <property type="entry name" value="RIBOFLAVIN KINASE/FMN ADENYLYLTRANSFERASE"/>
    <property type="match status" value="1"/>
</dbReference>
<evidence type="ECO:0000259" key="8">
    <source>
        <dbReference type="SMART" id="SM00904"/>
    </source>
</evidence>
<keyword evidence="9" id="KW-0418">Kinase</keyword>
<keyword evidence="2" id="KW-0285">Flavoprotein</keyword>
<proteinExistence type="predicted"/>
<dbReference type="InterPro" id="IPR023465">
    <property type="entry name" value="Riboflavin_kinase_dom_sf"/>
</dbReference>
<dbReference type="EMBL" id="CP078076">
    <property type="protein sequence ID" value="UPL09750.1"/>
    <property type="molecule type" value="Genomic_DNA"/>
</dbReference>
<evidence type="ECO:0000256" key="3">
    <source>
        <dbReference type="ARBA" id="ARBA00022643"/>
    </source>
</evidence>
<gene>
    <name evidence="9" type="ORF">KV394_00920</name>
</gene>
<evidence type="ECO:0000256" key="5">
    <source>
        <dbReference type="ARBA" id="ARBA00022741"/>
    </source>
</evidence>
<dbReference type="SUPFAM" id="SSF82114">
    <property type="entry name" value="Riboflavin kinase-like"/>
    <property type="match status" value="1"/>
</dbReference>
<dbReference type="Proteomes" id="UP000831467">
    <property type="component" value="Chromosome"/>
</dbReference>
<name>A0ABY4IAH0_9MICO</name>
<dbReference type="PANTHER" id="PTHR22749:SF6">
    <property type="entry name" value="RIBOFLAVIN KINASE"/>
    <property type="match status" value="1"/>
</dbReference>
<dbReference type="GO" id="GO:0016301">
    <property type="term" value="F:kinase activity"/>
    <property type="evidence" value="ECO:0007669"/>
    <property type="project" value="UniProtKB-KW"/>
</dbReference>
<sequence>MSAPVREIAGVVVTGDGRGRDLGFPTANLALDGPGLPADGIYAALAWIDDEQEGMPATVSVGANPTFHGSRERRVEVHLHDTDLDLYGHRLRVELLSLLRPTLCFDTVAALVAQTAADIERAGALLATVRRARTGRPASRRGHGFSV</sequence>
<dbReference type="EC" id="2.7.1.26" evidence="1"/>
<evidence type="ECO:0000256" key="2">
    <source>
        <dbReference type="ARBA" id="ARBA00022630"/>
    </source>
</evidence>
<evidence type="ECO:0000256" key="6">
    <source>
        <dbReference type="ARBA" id="ARBA00022840"/>
    </source>
</evidence>
<evidence type="ECO:0000313" key="10">
    <source>
        <dbReference type="Proteomes" id="UP000831467"/>
    </source>
</evidence>
<accession>A0ABY4IAH0</accession>
<reference evidence="9 10" key="1">
    <citation type="submission" date="2021-06" db="EMBL/GenBank/DDBJ databases">
        <title>Genome-based taxonomic framework of Microbacterium strains isolated from marine environment, the description of four new species and reclassification of four preexisting species.</title>
        <authorList>
            <person name="Lee S.D."/>
            <person name="Kim S.-M."/>
            <person name="Byeon Y.-S."/>
            <person name="Yang H.L."/>
            <person name="Kim I.S."/>
        </authorList>
    </citation>
    <scope>NUCLEOTIDE SEQUENCE [LARGE SCALE GENOMIC DNA]</scope>
    <source>
        <strain evidence="9 10">SSW1-51</strain>
    </source>
</reference>
<comment type="catalytic activity">
    <reaction evidence="7">
        <text>riboflavin + ATP = FMN + ADP + H(+)</text>
        <dbReference type="Rhea" id="RHEA:14357"/>
        <dbReference type="ChEBI" id="CHEBI:15378"/>
        <dbReference type="ChEBI" id="CHEBI:30616"/>
        <dbReference type="ChEBI" id="CHEBI:57986"/>
        <dbReference type="ChEBI" id="CHEBI:58210"/>
        <dbReference type="ChEBI" id="CHEBI:456216"/>
        <dbReference type="EC" id="2.7.1.26"/>
    </reaction>
</comment>
<feature type="domain" description="Riboflavin kinase" evidence="8">
    <location>
        <begin position="5"/>
        <end position="127"/>
    </location>
</feature>
<keyword evidence="6" id="KW-0067">ATP-binding</keyword>
<keyword evidence="5" id="KW-0547">Nucleotide-binding</keyword>
<keyword evidence="3" id="KW-0288">FMN</keyword>
<dbReference type="Pfam" id="PF01687">
    <property type="entry name" value="Flavokinase"/>
    <property type="match status" value="1"/>
</dbReference>
<dbReference type="Gene3D" id="2.40.30.30">
    <property type="entry name" value="Riboflavin kinase-like"/>
    <property type="match status" value="1"/>
</dbReference>
<evidence type="ECO:0000313" key="9">
    <source>
        <dbReference type="EMBL" id="UPL09750.1"/>
    </source>
</evidence>
<evidence type="ECO:0000256" key="7">
    <source>
        <dbReference type="ARBA" id="ARBA00047880"/>
    </source>
</evidence>
<keyword evidence="10" id="KW-1185">Reference proteome</keyword>
<dbReference type="SMART" id="SM00904">
    <property type="entry name" value="Flavokinase"/>
    <property type="match status" value="1"/>
</dbReference>
<keyword evidence="4" id="KW-0808">Transferase</keyword>
<evidence type="ECO:0000256" key="4">
    <source>
        <dbReference type="ARBA" id="ARBA00022679"/>
    </source>
</evidence>